<accession>A0A0E9R6D5</accession>
<evidence type="ECO:0000313" key="1">
    <source>
        <dbReference type="EMBL" id="JAH24307.1"/>
    </source>
</evidence>
<sequence>MQLFKCAARVMPCARIQDLGKRHMPQKNYTAQSADIPGHNWKCKSRLLSFTNNGKSD</sequence>
<dbReference type="EMBL" id="GBXM01084270">
    <property type="protein sequence ID" value="JAH24307.1"/>
    <property type="molecule type" value="Transcribed_RNA"/>
</dbReference>
<name>A0A0E9R6D5_ANGAN</name>
<protein>
    <submittedName>
        <fullName evidence="1">Uncharacterized protein</fullName>
    </submittedName>
</protein>
<organism evidence="1">
    <name type="scientific">Anguilla anguilla</name>
    <name type="common">European freshwater eel</name>
    <name type="synonym">Muraena anguilla</name>
    <dbReference type="NCBI Taxonomy" id="7936"/>
    <lineage>
        <taxon>Eukaryota</taxon>
        <taxon>Metazoa</taxon>
        <taxon>Chordata</taxon>
        <taxon>Craniata</taxon>
        <taxon>Vertebrata</taxon>
        <taxon>Euteleostomi</taxon>
        <taxon>Actinopterygii</taxon>
        <taxon>Neopterygii</taxon>
        <taxon>Teleostei</taxon>
        <taxon>Anguilliformes</taxon>
        <taxon>Anguillidae</taxon>
        <taxon>Anguilla</taxon>
    </lineage>
</organism>
<dbReference type="AlphaFoldDB" id="A0A0E9R6D5"/>
<reference evidence="1" key="2">
    <citation type="journal article" date="2015" name="Fish Shellfish Immunol.">
        <title>Early steps in the European eel (Anguilla anguilla)-Vibrio vulnificus interaction in the gills: Role of the RtxA13 toxin.</title>
        <authorList>
            <person name="Callol A."/>
            <person name="Pajuelo D."/>
            <person name="Ebbesson L."/>
            <person name="Teles M."/>
            <person name="MacKenzie S."/>
            <person name="Amaro C."/>
        </authorList>
    </citation>
    <scope>NUCLEOTIDE SEQUENCE</scope>
</reference>
<reference evidence="1" key="1">
    <citation type="submission" date="2014-11" db="EMBL/GenBank/DDBJ databases">
        <authorList>
            <person name="Amaro Gonzalez C."/>
        </authorList>
    </citation>
    <scope>NUCLEOTIDE SEQUENCE</scope>
</reference>
<proteinExistence type="predicted"/>